<feature type="domain" description="F-box" evidence="2">
    <location>
        <begin position="25"/>
        <end position="65"/>
    </location>
</feature>
<feature type="region of interest" description="Disordered" evidence="1">
    <location>
        <begin position="1"/>
        <end position="27"/>
    </location>
</feature>
<dbReference type="InterPro" id="IPR055302">
    <property type="entry name" value="F-box_dom-containing"/>
</dbReference>
<dbReference type="Proteomes" id="UP000015106">
    <property type="component" value="Chromosome 1"/>
</dbReference>
<dbReference type="InterPro" id="IPR001810">
    <property type="entry name" value="F-box_dom"/>
</dbReference>
<dbReference type="Pfam" id="PF00646">
    <property type="entry name" value="F-box"/>
    <property type="match status" value="1"/>
</dbReference>
<dbReference type="Pfam" id="PF24758">
    <property type="entry name" value="LRR_At5g56370"/>
    <property type="match status" value="1"/>
</dbReference>
<accession>A0A8R7P6Z9</accession>
<evidence type="ECO:0000256" key="1">
    <source>
        <dbReference type="SAM" id="MobiDB-lite"/>
    </source>
</evidence>
<dbReference type="Gene3D" id="3.80.10.10">
    <property type="entry name" value="Ribonuclease Inhibitor"/>
    <property type="match status" value="1"/>
</dbReference>
<evidence type="ECO:0000313" key="4">
    <source>
        <dbReference type="EnsemblPlants" id="TuG1812G0100004565.01.T01"/>
    </source>
</evidence>
<feature type="domain" description="F-box/LRR-repeat protein 15/At3g58940/PEG3-like LRR" evidence="3">
    <location>
        <begin position="112"/>
        <end position="340"/>
    </location>
</feature>
<dbReference type="EnsemblPlants" id="TuG1812G0100004565.01.T01">
    <property type="protein sequence ID" value="TuG1812G0100004565.01.T01"/>
    <property type="gene ID" value="TuG1812G0100004565.01"/>
</dbReference>
<dbReference type="Gramene" id="TuG1812G0100004565.01.T01">
    <property type="protein sequence ID" value="TuG1812G0100004565.01.T01"/>
    <property type="gene ID" value="TuG1812G0100004565.01"/>
</dbReference>
<dbReference type="SUPFAM" id="SSF81383">
    <property type="entry name" value="F-box domain"/>
    <property type="match status" value="1"/>
</dbReference>
<keyword evidence="5" id="KW-1185">Reference proteome</keyword>
<dbReference type="AlphaFoldDB" id="A0A8R7P6Z9"/>
<name>A0A8R7P6Z9_TRIUA</name>
<organism evidence="4 5">
    <name type="scientific">Triticum urartu</name>
    <name type="common">Red wild einkorn</name>
    <name type="synonym">Crithodium urartu</name>
    <dbReference type="NCBI Taxonomy" id="4572"/>
    <lineage>
        <taxon>Eukaryota</taxon>
        <taxon>Viridiplantae</taxon>
        <taxon>Streptophyta</taxon>
        <taxon>Embryophyta</taxon>
        <taxon>Tracheophyta</taxon>
        <taxon>Spermatophyta</taxon>
        <taxon>Magnoliopsida</taxon>
        <taxon>Liliopsida</taxon>
        <taxon>Poales</taxon>
        <taxon>Poaceae</taxon>
        <taxon>BOP clade</taxon>
        <taxon>Pooideae</taxon>
        <taxon>Triticodae</taxon>
        <taxon>Triticeae</taxon>
        <taxon>Triticinae</taxon>
        <taxon>Triticum</taxon>
    </lineage>
</organism>
<evidence type="ECO:0000313" key="5">
    <source>
        <dbReference type="Proteomes" id="UP000015106"/>
    </source>
</evidence>
<reference evidence="4" key="2">
    <citation type="submission" date="2018-03" db="EMBL/GenBank/DDBJ databases">
        <title>The Triticum urartu genome reveals the dynamic nature of wheat genome evolution.</title>
        <authorList>
            <person name="Ling H."/>
            <person name="Ma B."/>
            <person name="Shi X."/>
            <person name="Liu H."/>
            <person name="Dong L."/>
            <person name="Sun H."/>
            <person name="Cao Y."/>
            <person name="Gao Q."/>
            <person name="Zheng S."/>
            <person name="Li Y."/>
            <person name="Yu Y."/>
            <person name="Du H."/>
            <person name="Qi M."/>
            <person name="Li Y."/>
            <person name="Yu H."/>
            <person name="Cui Y."/>
            <person name="Wang N."/>
            <person name="Chen C."/>
            <person name="Wu H."/>
            <person name="Zhao Y."/>
            <person name="Zhang J."/>
            <person name="Li Y."/>
            <person name="Zhou W."/>
            <person name="Zhang B."/>
            <person name="Hu W."/>
            <person name="Eijk M."/>
            <person name="Tang J."/>
            <person name="Witsenboer H."/>
            <person name="Zhao S."/>
            <person name="Li Z."/>
            <person name="Zhang A."/>
            <person name="Wang D."/>
            <person name="Liang C."/>
        </authorList>
    </citation>
    <scope>NUCLEOTIDE SEQUENCE [LARGE SCALE GENOMIC DNA]</scope>
    <source>
        <strain evidence="4">cv. G1812</strain>
    </source>
</reference>
<feature type="compositionally biased region" description="Low complexity" evidence="1">
    <location>
        <begin position="1"/>
        <end position="19"/>
    </location>
</feature>
<dbReference type="InterPro" id="IPR055411">
    <property type="entry name" value="LRR_FXL15/At3g58940/PEG3-like"/>
</dbReference>
<proteinExistence type="predicted"/>
<dbReference type="InterPro" id="IPR032675">
    <property type="entry name" value="LRR_dom_sf"/>
</dbReference>
<protein>
    <recommendedName>
        <fullName evidence="6">F-box domain-containing protein</fullName>
    </recommendedName>
</protein>
<dbReference type="PANTHER" id="PTHR32141:SF117">
    <property type="entry name" value="FBD DOMAIN-CONTAINING PROTEIN"/>
    <property type="match status" value="1"/>
</dbReference>
<dbReference type="PANTHER" id="PTHR32141">
    <property type="match status" value="1"/>
</dbReference>
<evidence type="ECO:0000259" key="2">
    <source>
        <dbReference type="Pfam" id="PF00646"/>
    </source>
</evidence>
<dbReference type="InterPro" id="IPR036047">
    <property type="entry name" value="F-box-like_dom_sf"/>
</dbReference>
<sequence length="372" mass="41418">MEMETAVAAATAEGHASESTAEDRLSGLPDGVLGDIVSLLPTREGARTQILSSRWRHLWRSAPLNLDHGSLCDHPDDFNSVVSRVLAAHPGPGRRFSAPVYHLWGGRATTADAWLRSPALDNLHELELCSYNYRLLYPPATPQPPPEAAFRFSDTLRVATIGECHLPHSTIQGLRFPKLQKLALERVTISESTLHAMIASCRTECLLIQNCSGFRCLRINSITLRGVGVRAYNYHKVLKIGELVIENAPCLENFQHAGFHEYLHISVVSAPKLKTLGCLYSNCNTTLVFVESTLIQGLRVHSLTKTVCTVKILAIDMSALSLDVVINLMRCFPCLEKLYIESIGSGKTNSWRRKHQTLIRSLDIRLKTFVWE</sequence>
<dbReference type="CDD" id="cd22160">
    <property type="entry name" value="F-box_AtFBL13-like"/>
    <property type="match status" value="1"/>
</dbReference>
<reference evidence="4" key="3">
    <citation type="submission" date="2022-06" db="UniProtKB">
        <authorList>
            <consortium name="EnsemblPlants"/>
        </authorList>
    </citation>
    <scope>IDENTIFICATION</scope>
</reference>
<dbReference type="InterPro" id="IPR053781">
    <property type="entry name" value="F-box_AtFBL13-like"/>
</dbReference>
<evidence type="ECO:0000259" key="3">
    <source>
        <dbReference type="Pfam" id="PF24758"/>
    </source>
</evidence>
<reference evidence="5" key="1">
    <citation type="journal article" date="2013" name="Nature">
        <title>Draft genome of the wheat A-genome progenitor Triticum urartu.</title>
        <authorList>
            <person name="Ling H.Q."/>
            <person name="Zhao S."/>
            <person name="Liu D."/>
            <person name="Wang J."/>
            <person name="Sun H."/>
            <person name="Zhang C."/>
            <person name="Fan H."/>
            <person name="Li D."/>
            <person name="Dong L."/>
            <person name="Tao Y."/>
            <person name="Gao C."/>
            <person name="Wu H."/>
            <person name="Li Y."/>
            <person name="Cui Y."/>
            <person name="Guo X."/>
            <person name="Zheng S."/>
            <person name="Wang B."/>
            <person name="Yu K."/>
            <person name="Liang Q."/>
            <person name="Yang W."/>
            <person name="Lou X."/>
            <person name="Chen J."/>
            <person name="Feng M."/>
            <person name="Jian J."/>
            <person name="Zhang X."/>
            <person name="Luo G."/>
            <person name="Jiang Y."/>
            <person name="Liu J."/>
            <person name="Wang Z."/>
            <person name="Sha Y."/>
            <person name="Zhang B."/>
            <person name="Wu H."/>
            <person name="Tang D."/>
            <person name="Shen Q."/>
            <person name="Xue P."/>
            <person name="Zou S."/>
            <person name="Wang X."/>
            <person name="Liu X."/>
            <person name="Wang F."/>
            <person name="Yang Y."/>
            <person name="An X."/>
            <person name="Dong Z."/>
            <person name="Zhang K."/>
            <person name="Zhang X."/>
            <person name="Luo M.C."/>
            <person name="Dvorak J."/>
            <person name="Tong Y."/>
            <person name="Wang J."/>
            <person name="Yang H."/>
            <person name="Li Z."/>
            <person name="Wang D."/>
            <person name="Zhang A."/>
            <person name="Wang J."/>
        </authorList>
    </citation>
    <scope>NUCLEOTIDE SEQUENCE</scope>
    <source>
        <strain evidence="5">cv. G1812</strain>
    </source>
</reference>
<evidence type="ECO:0008006" key="6">
    <source>
        <dbReference type="Google" id="ProtNLM"/>
    </source>
</evidence>